<dbReference type="GO" id="GO:0005737">
    <property type="term" value="C:cytoplasm"/>
    <property type="evidence" value="ECO:0007669"/>
    <property type="project" value="UniProtKB-SubCell"/>
</dbReference>
<dbReference type="STRING" id="1184151.AW736_13365"/>
<reference evidence="10 11" key="1">
    <citation type="submission" date="2016-01" db="EMBL/GenBank/DDBJ databases">
        <title>High potential of lignocellulose degradation of a new Verrucomicrobia species.</title>
        <authorList>
            <person name="Wang Y."/>
            <person name="Shi Y."/>
            <person name="Qiu Z."/>
            <person name="Liu S."/>
            <person name="Yang H."/>
        </authorList>
    </citation>
    <scope>NUCLEOTIDE SEQUENCE [LARGE SCALE GENOMIC DNA]</scope>
    <source>
        <strain evidence="10 11">TSB47</strain>
    </source>
</reference>
<keyword evidence="3 8" id="KW-0808">Transferase</keyword>
<dbReference type="Gene3D" id="3.40.50.460">
    <property type="entry name" value="Phosphofructokinase domain"/>
    <property type="match status" value="1"/>
</dbReference>
<comment type="subunit">
    <text evidence="8">Homodimer.</text>
</comment>
<dbReference type="InterPro" id="IPR035966">
    <property type="entry name" value="PKF_sf"/>
</dbReference>
<evidence type="ECO:0000313" key="11">
    <source>
        <dbReference type="Proteomes" id="UP000078486"/>
    </source>
</evidence>
<dbReference type="PIRSF" id="PIRSF036483">
    <property type="entry name" value="PFK_XF0274"/>
    <property type="match status" value="1"/>
</dbReference>
<feature type="site" description="Important for catalytic activity and substrate specificity; stabilizes the transition state when the phosphoryl donor is PPi; prevents ATP from binding by mimicking the alpha-phosphate group of ATP" evidence="8">
    <location>
        <position position="112"/>
    </location>
</feature>
<dbReference type="InterPro" id="IPR011404">
    <property type="entry name" value="PPi-PFK"/>
</dbReference>
<dbReference type="EC" id="2.7.1.90" evidence="8"/>
<dbReference type="OrthoDB" id="9802503at2"/>
<comment type="cofactor">
    <cofactor evidence="1 8">
        <name>Mg(2+)</name>
        <dbReference type="ChEBI" id="CHEBI:18420"/>
    </cofactor>
</comment>
<organism evidence="10 11">
    <name type="scientific">Termitidicoccus mucosus</name>
    <dbReference type="NCBI Taxonomy" id="1184151"/>
    <lineage>
        <taxon>Bacteria</taxon>
        <taxon>Pseudomonadati</taxon>
        <taxon>Verrucomicrobiota</taxon>
        <taxon>Opitutia</taxon>
        <taxon>Opitutales</taxon>
        <taxon>Opitutaceae</taxon>
        <taxon>Termitidicoccus</taxon>
    </lineage>
</organism>
<evidence type="ECO:0000256" key="3">
    <source>
        <dbReference type="ARBA" id="ARBA00022679"/>
    </source>
</evidence>
<evidence type="ECO:0000256" key="1">
    <source>
        <dbReference type="ARBA" id="ARBA00001946"/>
    </source>
</evidence>
<comment type="caution">
    <text evidence="10">The sequence shown here is derived from an EMBL/GenBank/DDBJ whole genome shotgun (WGS) entry which is preliminary data.</text>
</comment>
<accession>A0A178IHC6</accession>
<dbReference type="UniPathway" id="UPA00109">
    <property type="reaction ID" value="UER00182"/>
</dbReference>
<comment type="similarity">
    <text evidence="8">Belongs to the phosphofructokinase type A (PFKA) family. PPi-dependent PFK group II subfamily. Clade 'B2' sub-subfamily.</text>
</comment>
<evidence type="ECO:0000256" key="6">
    <source>
        <dbReference type="ARBA" id="ARBA00022842"/>
    </source>
</evidence>
<comment type="function">
    <text evidence="2 8">Catalyzes the phosphorylation of D-fructose 6-phosphate, the first committing step of glycolysis. Uses inorganic phosphate (PPi) as phosphoryl donor instead of ATP like common ATP-dependent phosphofructokinases (ATP-PFKs), which renders the reaction reversible, and can thus function both in glycolysis and gluconeogenesis. Consistently, PPi-PFK can replace the enzymes of both the forward (ATP-PFK) and reverse (fructose-bisphosphatase (FBPase)) reactions.</text>
</comment>
<proteinExistence type="inferred from homology"/>
<dbReference type="GO" id="GO:0047334">
    <property type="term" value="F:diphosphate-fructose-6-phosphate 1-phosphotransferase activity"/>
    <property type="evidence" value="ECO:0007669"/>
    <property type="project" value="UniProtKB-EC"/>
</dbReference>
<dbReference type="PANTHER" id="PTHR45770">
    <property type="entry name" value="ATP-DEPENDENT 6-PHOSPHOFRUCTOKINASE 1"/>
    <property type="match status" value="1"/>
</dbReference>
<dbReference type="Proteomes" id="UP000078486">
    <property type="component" value="Unassembled WGS sequence"/>
</dbReference>
<feature type="domain" description="Phosphofructokinase" evidence="9">
    <location>
        <begin position="8"/>
        <end position="302"/>
    </location>
</feature>
<dbReference type="Pfam" id="PF00365">
    <property type="entry name" value="PFK"/>
    <property type="match status" value="1"/>
</dbReference>
<evidence type="ECO:0000256" key="8">
    <source>
        <dbReference type="HAMAP-Rule" id="MF_01978"/>
    </source>
</evidence>
<dbReference type="GO" id="GO:0003872">
    <property type="term" value="F:6-phosphofructokinase activity"/>
    <property type="evidence" value="ECO:0007669"/>
    <property type="project" value="UniProtKB-UniRule"/>
</dbReference>
<evidence type="ECO:0000256" key="5">
    <source>
        <dbReference type="ARBA" id="ARBA00022777"/>
    </source>
</evidence>
<keyword evidence="11" id="KW-1185">Reference proteome</keyword>
<dbReference type="InterPro" id="IPR050929">
    <property type="entry name" value="PFKA"/>
</dbReference>
<gene>
    <name evidence="8" type="primary">pfp</name>
    <name evidence="10" type="ORF">AW736_13365</name>
</gene>
<keyword evidence="4 8" id="KW-0479">Metal-binding</keyword>
<dbReference type="HAMAP" id="MF_01978">
    <property type="entry name" value="Phosphofructokinase_II_B2"/>
    <property type="match status" value="1"/>
</dbReference>
<name>A0A178IHC6_9BACT</name>
<feature type="binding site" evidence="8">
    <location>
        <position position="245"/>
    </location>
    <ligand>
        <name>substrate</name>
    </ligand>
</feature>
<dbReference type="Gene3D" id="3.40.50.450">
    <property type="match status" value="1"/>
</dbReference>
<comment type="catalytic activity">
    <reaction evidence="7 8">
        <text>beta-D-fructose 6-phosphate + diphosphate = beta-D-fructose 1,6-bisphosphate + phosphate + H(+)</text>
        <dbReference type="Rhea" id="RHEA:13613"/>
        <dbReference type="ChEBI" id="CHEBI:15378"/>
        <dbReference type="ChEBI" id="CHEBI:32966"/>
        <dbReference type="ChEBI" id="CHEBI:33019"/>
        <dbReference type="ChEBI" id="CHEBI:43474"/>
        <dbReference type="ChEBI" id="CHEBI:57634"/>
        <dbReference type="EC" id="2.7.1.90"/>
    </reaction>
</comment>
<evidence type="ECO:0000256" key="2">
    <source>
        <dbReference type="ARBA" id="ARBA00003138"/>
    </source>
</evidence>
<comment type="pathway">
    <text evidence="8">Carbohydrate degradation; glycolysis; D-glyceraldehyde 3-phosphate and glycerone phosphate from D-glucose: step 3/4.</text>
</comment>
<dbReference type="EMBL" id="LRRQ01000097">
    <property type="protein sequence ID" value="OAM89384.1"/>
    <property type="molecule type" value="Genomic_DNA"/>
</dbReference>
<feature type="binding site" evidence="8">
    <location>
        <position position="15"/>
    </location>
    <ligand>
        <name>diphosphate</name>
        <dbReference type="ChEBI" id="CHEBI:33019"/>
    </ligand>
</feature>
<dbReference type="GO" id="GO:0006002">
    <property type="term" value="P:fructose 6-phosphate metabolic process"/>
    <property type="evidence" value="ECO:0007669"/>
    <property type="project" value="InterPro"/>
</dbReference>
<comment type="activity regulation">
    <text evidence="8">Non-allosteric.</text>
</comment>
<keyword evidence="5 8" id="KW-0418">Kinase</keyword>
<evidence type="ECO:0000313" key="10">
    <source>
        <dbReference type="EMBL" id="OAM89384.1"/>
    </source>
</evidence>
<sequence length="419" mass="45294">MAELVGNVLVGQSGGPTAVINASIAGVVSEALNHECIEEIYGSLNGVLGILNEEFVDLASESQQTIRGLRHTPGAALGTCRYKLKKIQDFERVLEVFKAHNIRYFFYAGGNDSQDTADKISKLAQEQGYDLRVIGIPKTIDNDLPVTDHCPGYGSVIKYICTTVREVACDNEAMGQGDLVQIVEVMGRNAGWIAAGAALAKRRDHPHDPPHLIYLPEVAFTTEKFVADVQRVLKREKYCLIVVGEGLVDPDGNYISADDKTDAFGHAQLGGAAEYLQSLVEQNLPGVKARTVKLGMAQRAAAHAGSKADADEGFLAGQAAVKAAVLEAETDKMVTLVRGDTDHYSCETGLAPLADIANGVKKLPREWINEDGVSMSHQFVRYAQPLIQGETAVPHENGLPVYAKLDKVRVDKLLTPYEV</sequence>
<protein>
    <recommendedName>
        <fullName evidence="8">Pyrophosphate--fructose 6-phosphate 1-phosphotransferase</fullName>
        <ecNumber evidence="8">2.7.1.90</ecNumber>
    </recommendedName>
    <alternativeName>
        <fullName evidence="8">6-phosphofructokinase, pyrophosphate dependent</fullName>
    </alternativeName>
    <alternativeName>
        <fullName evidence="8">PPi-dependent phosphofructokinase</fullName>
        <shortName evidence="8">PPi-PFK</shortName>
    </alternativeName>
    <alternativeName>
        <fullName evidence="8">Pyrophosphate-dependent 6-phosphofructose-1-kinase</fullName>
    </alternativeName>
</protein>
<feature type="binding site" evidence="8">
    <location>
        <begin position="186"/>
        <end position="188"/>
    </location>
    <ligand>
        <name>substrate</name>
    </ligand>
</feature>
<keyword evidence="8" id="KW-0324">Glycolysis</keyword>
<feature type="binding site" evidence="8">
    <location>
        <position position="111"/>
    </location>
    <ligand>
        <name>Mg(2+)</name>
        <dbReference type="ChEBI" id="CHEBI:18420"/>
        <note>catalytic</note>
    </ligand>
</feature>
<keyword evidence="8" id="KW-0963">Cytoplasm</keyword>
<dbReference type="InterPro" id="IPR022953">
    <property type="entry name" value="ATP_PFK"/>
</dbReference>
<comment type="subcellular location">
    <subcellularLocation>
        <location evidence="8">Cytoplasm</location>
    </subcellularLocation>
</comment>
<feature type="site" description="Important for catalytic activity; stabilizes the transition state when the phosphoryl donor is PPi" evidence="8">
    <location>
        <position position="138"/>
    </location>
</feature>
<dbReference type="AlphaFoldDB" id="A0A178IHC6"/>
<evidence type="ECO:0000256" key="4">
    <source>
        <dbReference type="ARBA" id="ARBA00022723"/>
    </source>
</evidence>
<feature type="binding site" evidence="8">
    <location>
        <begin position="139"/>
        <end position="141"/>
    </location>
    <ligand>
        <name>substrate</name>
    </ligand>
</feature>
<keyword evidence="6 8" id="KW-0460">Magnesium</keyword>
<evidence type="ECO:0000259" key="9">
    <source>
        <dbReference type="Pfam" id="PF00365"/>
    </source>
</evidence>
<dbReference type="InterPro" id="IPR000023">
    <property type="entry name" value="Phosphofructokinase_dom"/>
</dbReference>
<comment type="caution">
    <text evidence="8">Lacks conserved residue(s) required for the propagation of feature annotation.</text>
</comment>
<evidence type="ECO:0000256" key="7">
    <source>
        <dbReference type="ARBA" id="ARBA00048072"/>
    </source>
</evidence>
<dbReference type="RefSeq" id="WP_068770694.1">
    <property type="nucleotide sequence ID" value="NZ_CP109796.1"/>
</dbReference>
<dbReference type="NCBIfam" id="NF010675">
    <property type="entry name" value="PRK14072.1"/>
    <property type="match status" value="1"/>
</dbReference>
<feature type="active site" description="Proton acceptor" evidence="8">
    <location>
        <position position="141"/>
    </location>
</feature>
<dbReference type="GO" id="GO:0046872">
    <property type="term" value="F:metal ion binding"/>
    <property type="evidence" value="ECO:0007669"/>
    <property type="project" value="UniProtKB-KW"/>
</dbReference>
<dbReference type="SUPFAM" id="SSF53784">
    <property type="entry name" value="Phosphofructokinase"/>
    <property type="match status" value="1"/>
</dbReference>
<dbReference type="PRINTS" id="PR00476">
    <property type="entry name" value="PHFRCTKINASE"/>
</dbReference>